<sequence length="98" mass="11226">MTSAYANSVNEGQQRCPVPTQRPSDAPATDARAVIYRRVASDRAESEHSVTAQREACLRRARELGLSVIDEYVAPRARLWPWPKCQPFRRILARFRSR</sequence>
<dbReference type="EMBL" id="FOWC01000009">
    <property type="protein sequence ID" value="SFQ18529.1"/>
    <property type="molecule type" value="Genomic_DNA"/>
</dbReference>
<reference evidence="2 3" key="1">
    <citation type="submission" date="2016-10" db="EMBL/GenBank/DDBJ databases">
        <authorList>
            <person name="de Groot N.N."/>
        </authorList>
    </citation>
    <scope>NUCLEOTIDE SEQUENCE [LARGE SCALE GENOMIC DNA]</scope>
    <source>
        <strain evidence="2 3">DSM 44637</strain>
    </source>
</reference>
<feature type="region of interest" description="Disordered" evidence="1">
    <location>
        <begin position="1"/>
        <end position="30"/>
    </location>
</feature>
<dbReference type="GO" id="GO:0003677">
    <property type="term" value="F:DNA binding"/>
    <property type="evidence" value="ECO:0007669"/>
    <property type="project" value="InterPro"/>
</dbReference>
<evidence type="ECO:0000313" key="2">
    <source>
        <dbReference type="EMBL" id="SFQ18529.1"/>
    </source>
</evidence>
<evidence type="ECO:0000313" key="3">
    <source>
        <dbReference type="Proteomes" id="UP000199137"/>
    </source>
</evidence>
<dbReference type="GO" id="GO:0000150">
    <property type="term" value="F:DNA strand exchange activity"/>
    <property type="evidence" value="ECO:0007669"/>
    <property type="project" value="InterPro"/>
</dbReference>
<accession>A0A1I5WFZ9</accession>
<dbReference type="InterPro" id="IPR036162">
    <property type="entry name" value="Resolvase-like_N_sf"/>
</dbReference>
<dbReference type="Proteomes" id="UP000199137">
    <property type="component" value="Unassembled WGS sequence"/>
</dbReference>
<gene>
    <name evidence="2" type="ORF">SAMN05421854_109207</name>
</gene>
<dbReference type="AlphaFoldDB" id="A0A1I5WFZ9"/>
<evidence type="ECO:0008006" key="4">
    <source>
        <dbReference type="Google" id="ProtNLM"/>
    </source>
</evidence>
<dbReference type="STRING" id="112413.SAMN05421854_109207"/>
<proteinExistence type="predicted"/>
<feature type="compositionally biased region" description="Polar residues" evidence="1">
    <location>
        <begin position="1"/>
        <end position="13"/>
    </location>
</feature>
<organism evidence="2 3">
    <name type="scientific">Amycolatopsis rubida</name>
    <dbReference type="NCBI Taxonomy" id="112413"/>
    <lineage>
        <taxon>Bacteria</taxon>
        <taxon>Bacillati</taxon>
        <taxon>Actinomycetota</taxon>
        <taxon>Actinomycetes</taxon>
        <taxon>Pseudonocardiales</taxon>
        <taxon>Pseudonocardiaceae</taxon>
        <taxon>Amycolatopsis</taxon>
    </lineage>
</organism>
<dbReference type="Gene3D" id="3.40.50.1390">
    <property type="entry name" value="Resolvase, N-terminal catalytic domain"/>
    <property type="match status" value="1"/>
</dbReference>
<name>A0A1I5WFZ9_9PSEU</name>
<protein>
    <recommendedName>
        <fullName evidence="4">Resolvase/invertase-type recombinase catalytic domain-containing protein</fullName>
    </recommendedName>
</protein>
<evidence type="ECO:0000256" key="1">
    <source>
        <dbReference type="SAM" id="MobiDB-lite"/>
    </source>
</evidence>